<dbReference type="Pfam" id="PF16499">
    <property type="entry name" value="Melibiase_2"/>
    <property type="match status" value="2"/>
</dbReference>
<reference evidence="10" key="1">
    <citation type="journal article" date="2020" name="Stud. Mycol.">
        <title>101 Dothideomycetes genomes: a test case for predicting lifestyles and emergence of pathogens.</title>
        <authorList>
            <person name="Haridas S."/>
            <person name="Albert R."/>
            <person name="Binder M."/>
            <person name="Bloem J."/>
            <person name="Labutti K."/>
            <person name="Salamov A."/>
            <person name="Andreopoulos B."/>
            <person name="Baker S."/>
            <person name="Barry K."/>
            <person name="Bills G."/>
            <person name="Bluhm B."/>
            <person name="Cannon C."/>
            <person name="Castanera R."/>
            <person name="Culley D."/>
            <person name="Daum C."/>
            <person name="Ezra D."/>
            <person name="Gonzalez J."/>
            <person name="Henrissat B."/>
            <person name="Kuo A."/>
            <person name="Liang C."/>
            <person name="Lipzen A."/>
            <person name="Lutzoni F."/>
            <person name="Magnuson J."/>
            <person name="Mondo S."/>
            <person name="Nolan M."/>
            <person name="Ohm R."/>
            <person name="Pangilinan J."/>
            <person name="Park H.-J."/>
            <person name="Ramirez L."/>
            <person name="Alfaro M."/>
            <person name="Sun H."/>
            <person name="Tritt A."/>
            <person name="Yoshinaga Y."/>
            <person name="Zwiers L.-H."/>
            <person name="Turgeon B."/>
            <person name="Goodwin S."/>
            <person name="Spatafora J."/>
            <person name="Crous P."/>
            <person name="Grigoriev I."/>
        </authorList>
    </citation>
    <scope>NUCLEOTIDE SEQUENCE</scope>
    <source>
        <strain evidence="10">CBS 130266</strain>
    </source>
</reference>
<dbReference type="Pfam" id="PF17801">
    <property type="entry name" value="Melibiase_C"/>
    <property type="match status" value="1"/>
</dbReference>
<dbReference type="PRINTS" id="PR00740">
    <property type="entry name" value="GLHYDRLASE27"/>
</dbReference>
<evidence type="ECO:0000256" key="6">
    <source>
        <dbReference type="ARBA" id="ARBA00023295"/>
    </source>
</evidence>
<protein>
    <recommendedName>
        <fullName evidence="3 7">Alpha-galactosidase</fullName>
        <ecNumber evidence="3 7">3.2.1.22</ecNumber>
    </recommendedName>
    <alternativeName>
        <fullName evidence="7">Melibiase</fullName>
    </alternativeName>
</protein>
<evidence type="ECO:0000313" key="11">
    <source>
        <dbReference type="Proteomes" id="UP000800235"/>
    </source>
</evidence>
<evidence type="ECO:0000256" key="3">
    <source>
        <dbReference type="ARBA" id="ARBA00012755"/>
    </source>
</evidence>
<dbReference type="InterPro" id="IPR013785">
    <property type="entry name" value="Aldolase_TIM"/>
</dbReference>
<proteinExistence type="inferred from homology"/>
<comment type="catalytic activity">
    <reaction evidence="1 7">
        <text>Hydrolysis of terminal, non-reducing alpha-D-galactose residues in alpha-D-galactosides, including galactose oligosaccharides, galactomannans and galactolipids.</text>
        <dbReference type="EC" id="3.2.1.22"/>
    </reaction>
</comment>
<keyword evidence="5 7" id="KW-0378">Hydrolase</keyword>
<dbReference type="EMBL" id="MU007031">
    <property type="protein sequence ID" value="KAF2431594.1"/>
    <property type="molecule type" value="Genomic_DNA"/>
</dbReference>
<organism evidence="10 11">
    <name type="scientific">Tothia fuscella</name>
    <dbReference type="NCBI Taxonomy" id="1048955"/>
    <lineage>
        <taxon>Eukaryota</taxon>
        <taxon>Fungi</taxon>
        <taxon>Dikarya</taxon>
        <taxon>Ascomycota</taxon>
        <taxon>Pezizomycotina</taxon>
        <taxon>Dothideomycetes</taxon>
        <taxon>Pleosporomycetidae</taxon>
        <taxon>Venturiales</taxon>
        <taxon>Cylindrosympodiaceae</taxon>
        <taxon>Tothia</taxon>
    </lineage>
</organism>
<name>A0A9P4NUN6_9PEZI</name>
<comment type="caution">
    <text evidence="10">The sequence shown here is derived from an EMBL/GenBank/DDBJ whole genome shotgun (WGS) entry which is preliminary data.</text>
</comment>
<dbReference type="PANTHER" id="PTHR11452:SF61">
    <property type="entry name" value="ALPHA-GALACTOSIDASE B-RELATED"/>
    <property type="match status" value="1"/>
</dbReference>
<keyword evidence="7" id="KW-1015">Disulfide bond</keyword>
<evidence type="ECO:0000259" key="9">
    <source>
        <dbReference type="Pfam" id="PF17801"/>
    </source>
</evidence>
<evidence type="ECO:0000256" key="4">
    <source>
        <dbReference type="ARBA" id="ARBA00022729"/>
    </source>
</evidence>
<keyword evidence="6 7" id="KW-0326">Glycosidase</keyword>
<dbReference type="Proteomes" id="UP000800235">
    <property type="component" value="Unassembled WGS sequence"/>
</dbReference>
<evidence type="ECO:0000256" key="7">
    <source>
        <dbReference type="RuleBase" id="RU361168"/>
    </source>
</evidence>
<feature type="signal peptide" evidence="8">
    <location>
        <begin position="1"/>
        <end position="20"/>
    </location>
</feature>
<feature type="chain" id="PRO_5040311027" description="Alpha-galactosidase" evidence="8">
    <location>
        <begin position="21"/>
        <end position="451"/>
    </location>
</feature>
<comment type="similarity">
    <text evidence="2 7">Belongs to the glycosyl hydrolase 27 family.</text>
</comment>
<dbReference type="InterPro" id="IPR002241">
    <property type="entry name" value="Glyco_hydro_27"/>
</dbReference>
<evidence type="ECO:0000256" key="1">
    <source>
        <dbReference type="ARBA" id="ARBA00001255"/>
    </source>
</evidence>
<dbReference type="AlphaFoldDB" id="A0A9P4NUN6"/>
<dbReference type="OrthoDB" id="5795902at2759"/>
<keyword evidence="4 8" id="KW-0732">Signal</keyword>
<dbReference type="InterPro" id="IPR013780">
    <property type="entry name" value="Glyco_hydro_b"/>
</dbReference>
<gene>
    <name evidence="10" type="ORF">EJ08DRAFT_587146</name>
</gene>
<sequence>MLPSFLSSLIPLLALPAVNGLTSDNNIGKLPALGWNSWNAFNCNITEEHFLSAAQKIVDLGLKDAGYEYVNIDDCYSEKERREDHNIYADYNKFPKGIGHTADAIHALGLKFGIYSSAGNYTCAGYPASLGNEERDAATFASWGVDYLKYDNCNVPENWHDECEFCVPDSDNHRPPGSFFPNGTCSNSTGSQCPDDYDWSKSKTAERYRRMRDALQKQNRTIFYSLCEWGEANVHTWGNETGASWRSTGDIMANWPRVLEILNENAKFLDYTDFWGHSDPDMLEVGNGDLTYLEGRSHFALWAAMKSPLLIGTDLTTLSDANVAVLKNKYLLAFNQDDVFGAPAKPFNWDGKFDKDHPPENFAGKFKQGTLVVSLNNSPERAVKTIMWDDVPALSGKKGYKVKEVWSDQDWGCHTGGIAVSVDTHDSVVLVVGSECYASKRDTYGIKSYVV</sequence>
<dbReference type="GO" id="GO:0005975">
    <property type="term" value="P:carbohydrate metabolic process"/>
    <property type="evidence" value="ECO:0007669"/>
    <property type="project" value="InterPro"/>
</dbReference>
<dbReference type="SUPFAM" id="SSF51445">
    <property type="entry name" value="(Trans)glycosidases"/>
    <property type="match status" value="1"/>
</dbReference>
<dbReference type="Gene3D" id="3.20.20.70">
    <property type="entry name" value="Aldolase class I"/>
    <property type="match status" value="1"/>
</dbReference>
<dbReference type="GO" id="GO:0004557">
    <property type="term" value="F:alpha-galactosidase activity"/>
    <property type="evidence" value="ECO:0007669"/>
    <property type="project" value="UniProtKB-EC"/>
</dbReference>
<evidence type="ECO:0000256" key="8">
    <source>
        <dbReference type="SAM" id="SignalP"/>
    </source>
</evidence>
<keyword evidence="11" id="KW-1185">Reference proteome</keyword>
<dbReference type="Gene3D" id="2.60.40.1180">
    <property type="entry name" value="Golgi alpha-mannosidase II"/>
    <property type="match status" value="1"/>
</dbReference>
<feature type="domain" description="Alpha galactosidase C-terminal" evidence="9">
    <location>
        <begin position="359"/>
        <end position="431"/>
    </location>
</feature>
<evidence type="ECO:0000313" key="10">
    <source>
        <dbReference type="EMBL" id="KAF2431594.1"/>
    </source>
</evidence>
<dbReference type="InterPro" id="IPR017853">
    <property type="entry name" value="GH"/>
</dbReference>
<dbReference type="InterPro" id="IPR041233">
    <property type="entry name" value="Melibiase_C"/>
</dbReference>
<dbReference type="EC" id="3.2.1.22" evidence="3 7"/>
<dbReference type="SUPFAM" id="SSF51011">
    <property type="entry name" value="Glycosyl hydrolase domain"/>
    <property type="match status" value="1"/>
</dbReference>
<accession>A0A9P4NUN6</accession>
<dbReference type="CDD" id="cd14792">
    <property type="entry name" value="GH27"/>
    <property type="match status" value="1"/>
</dbReference>
<evidence type="ECO:0000256" key="2">
    <source>
        <dbReference type="ARBA" id="ARBA00009743"/>
    </source>
</evidence>
<dbReference type="PANTHER" id="PTHR11452">
    <property type="entry name" value="ALPHA-GALACTOSIDASE/ALPHA-N-ACETYLGALACTOSAMINIDASE"/>
    <property type="match status" value="1"/>
</dbReference>
<evidence type="ECO:0000256" key="5">
    <source>
        <dbReference type="ARBA" id="ARBA00022801"/>
    </source>
</evidence>